<comment type="catalytic activity">
    <reaction evidence="3">
        <text>a 1,2-diacyl-sn-glycero-3-phospho-(1D-myo-inositol 4-phosphate) + H2O = a 1,2-diacyl-sn-glycero-3-phospho-(1D-myo-inositol) + phosphate</text>
        <dbReference type="Rhea" id="RHEA:55652"/>
        <dbReference type="ChEBI" id="CHEBI:15377"/>
        <dbReference type="ChEBI" id="CHEBI:43474"/>
        <dbReference type="ChEBI" id="CHEBI:57880"/>
        <dbReference type="ChEBI" id="CHEBI:58178"/>
    </reaction>
    <physiologicalReaction direction="left-to-right" evidence="3">
        <dbReference type="Rhea" id="RHEA:55653"/>
    </physiologicalReaction>
</comment>
<dbReference type="GO" id="GO:0046856">
    <property type="term" value="P:phosphatidylinositol dephosphorylation"/>
    <property type="evidence" value="ECO:0007669"/>
    <property type="project" value="TreeGrafter"/>
</dbReference>
<evidence type="ECO:0000313" key="9">
    <source>
        <dbReference type="Proteomes" id="UP001431783"/>
    </source>
</evidence>
<evidence type="ECO:0000256" key="5">
    <source>
        <dbReference type="ARBA" id="ARBA00041396"/>
    </source>
</evidence>
<evidence type="ECO:0000256" key="3">
    <source>
        <dbReference type="ARBA" id="ARBA00036807"/>
    </source>
</evidence>
<dbReference type="EC" id="3.1.3.64" evidence="1"/>
<dbReference type="PROSITE" id="PS50275">
    <property type="entry name" value="SAC"/>
    <property type="match status" value="1"/>
</dbReference>
<dbReference type="EMBL" id="JARQZJ010000127">
    <property type="protein sequence ID" value="KAK9890979.1"/>
    <property type="molecule type" value="Genomic_DNA"/>
</dbReference>
<evidence type="ECO:0000259" key="7">
    <source>
        <dbReference type="PROSITE" id="PS50275"/>
    </source>
</evidence>
<evidence type="ECO:0000256" key="1">
    <source>
        <dbReference type="ARBA" id="ARBA00013038"/>
    </source>
</evidence>
<comment type="caution">
    <text evidence="8">The sequence shown here is derived from an EMBL/GenBank/DDBJ whole genome shotgun (WGS) entry which is preliminary data.</text>
</comment>
<name>A0AAW1VCS3_9CUCU</name>
<comment type="catalytic activity">
    <reaction evidence="2">
        <text>a 1,2-diacyl-sn-glycero-3-phospho-(1D-myo-inositol-3-phosphate) + H2O = a 1,2-diacyl-sn-glycero-3-phospho-(1D-myo-inositol) + phosphate</text>
        <dbReference type="Rhea" id="RHEA:12316"/>
        <dbReference type="ChEBI" id="CHEBI:15377"/>
        <dbReference type="ChEBI" id="CHEBI:43474"/>
        <dbReference type="ChEBI" id="CHEBI:57880"/>
        <dbReference type="ChEBI" id="CHEBI:58088"/>
        <dbReference type="EC" id="3.1.3.64"/>
    </reaction>
    <physiologicalReaction direction="left-to-right" evidence="2">
        <dbReference type="Rhea" id="RHEA:12317"/>
    </physiologicalReaction>
</comment>
<gene>
    <name evidence="8" type="ORF">WA026_013317</name>
</gene>
<evidence type="ECO:0000256" key="2">
    <source>
        <dbReference type="ARBA" id="ARBA00036631"/>
    </source>
</evidence>
<dbReference type="GO" id="GO:0043812">
    <property type="term" value="F:phosphatidylinositol-4-phosphate phosphatase activity"/>
    <property type="evidence" value="ECO:0007669"/>
    <property type="project" value="TreeGrafter"/>
</dbReference>
<evidence type="ECO:0000256" key="4">
    <source>
        <dbReference type="ARBA" id="ARBA00040795"/>
    </source>
</evidence>
<organism evidence="8 9">
    <name type="scientific">Henosepilachna vigintioctopunctata</name>
    <dbReference type="NCBI Taxonomy" id="420089"/>
    <lineage>
        <taxon>Eukaryota</taxon>
        <taxon>Metazoa</taxon>
        <taxon>Ecdysozoa</taxon>
        <taxon>Arthropoda</taxon>
        <taxon>Hexapoda</taxon>
        <taxon>Insecta</taxon>
        <taxon>Pterygota</taxon>
        <taxon>Neoptera</taxon>
        <taxon>Endopterygota</taxon>
        <taxon>Coleoptera</taxon>
        <taxon>Polyphaga</taxon>
        <taxon>Cucujiformia</taxon>
        <taxon>Coccinelloidea</taxon>
        <taxon>Coccinellidae</taxon>
        <taxon>Epilachninae</taxon>
        <taxon>Epilachnini</taxon>
        <taxon>Henosepilachna</taxon>
    </lineage>
</organism>
<evidence type="ECO:0000256" key="6">
    <source>
        <dbReference type="ARBA" id="ARBA00041911"/>
    </source>
</evidence>
<keyword evidence="9" id="KW-1185">Reference proteome</keyword>
<dbReference type="GO" id="GO:0005783">
    <property type="term" value="C:endoplasmic reticulum"/>
    <property type="evidence" value="ECO:0007669"/>
    <property type="project" value="TreeGrafter"/>
</dbReference>
<dbReference type="GO" id="GO:0004438">
    <property type="term" value="F:phosphatidylinositol-3-phosphate phosphatase activity"/>
    <property type="evidence" value="ECO:0007669"/>
    <property type="project" value="UniProtKB-EC"/>
</dbReference>
<protein>
    <recommendedName>
        <fullName evidence="4">Phosphatidylinositol-3-phosphatase SAC1</fullName>
        <ecNumber evidence="1">3.1.3.64</ecNumber>
    </recommendedName>
    <alternativeName>
        <fullName evidence="6">Phosphatidylinositol-4-phosphate phosphatase</fullName>
    </alternativeName>
    <alternativeName>
        <fullName evidence="5">Suppressor of actin mutations 1-like protein</fullName>
    </alternativeName>
</protein>
<reference evidence="8 9" key="1">
    <citation type="submission" date="2023-03" db="EMBL/GenBank/DDBJ databases">
        <title>Genome insight into feeding habits of ladybird beetles.</title>
        <authorList>
            <person name="Li H.-S."/>
            <person name="Huang Y.-H."/>
            <person name="Pang H."/>
        </authorList>
    </citation>
    <scope>NUCLEOTIDE SEQUENCE [LARGE SCALE GENOMIC DNA]</scope>
    <source>
        <strain evidence="8">SYSU_2023b</strain>
        <tissue evidence="8">Whole body</tissue>
    </source>
</reference>
<dbReference type="PANTHER" id="PTHR45662">
    <property type="entry name" value="PHOSPHATIDYLINOSITIDE PHOSPHATASE SAC1"/>
    <property type="match status" value="1"/>
</dbReference>
<proteinExistence type="predicted"/>
<accession>A0AAW1VCS3</accession>
<sequence>MSSSDIFNDLTLYITPENFYIEPIGHDALVIIDRTTKALTVQRNVGQIPAANSKKDFCGFLGTINLLAGRYLVIATQRQLVGYIAGHAIWRLAKAELVPYCRSTLHLNPDQIADNNTHLAMMEFVLSTPHIYFSYSYDLTHTLQRLHDIGPDFWLQSLPVRADQRFVWNGHLLKGLKREDLSNFCLPLVHGFVSINQCRINSQDFTWAIISRRSVNRAGTRLFRREMIVPVLCRFEDPFLYTGTRFQIYDTNHLQQ</sequence>
<dbReference type="Pfam" id="PF02383">
    <property type="entry name" value="Syja_N"/>
    <property type="match status" value="1"/>
</dbReference>
<dbReference type="Proteomes" id="UP001431783">
    <property type="component" value="Unassembled WGS sequence"/>
</dbReference>
<feature type="domain" description="SAC" evidence="7">
    <location>
        <begin position="122"/>
        <end position="225"/>
    </location>
</feature>
<dbReference type="AlphaFoldDB" id="A0AAW1VCS3"/>
<evidence type="ECO:0000313" key="8">
    <source>
        <dbReference type="EMBL" id="KAK9890979.1"/>
    </source>
</evidence>
<dbReference type="InterPro" id="IPR002013">
    <property type="entry name" value="SAC_dom"/>
</dbReference>
<dbReference type="PANTHER" id="PTHR45662:SF2">
    <property type="entry name" value="PHOSPHATIDYLINOSITOL-3-PHOSPHATASE SAC1"/>
    <property type="match status" value="1"/>
</dbReference>